<evidence type="ECO:0000313" key="2">
    <source>
        <dbReference type="EMBL" id="MDI9874161.1"/>
    </source>
</evidence>
<dbReference type="Proteomes" id="UP001225761">
    <property type="component" value="Unassembled WGS sequence"/>
</dbReference>
<name>A0ABT6YZ59_9BACT</name>
<dbReference type="EMBL" id="JASHIE010000004">
    <property type="protein sequence ID" value="MDI9874161.1"/>
    <property type="molecule type" value="Genomic_DNA"/>
</dbReference>
<evidence type="ECO:0000313" key="3">
    <source>
        <dbReference type="Proteomes" id="UP001225761"/>
    </source>
</evidence>
<proteinExistence type="predicted"/>
<gene>
    <name evidence="2" type="ORF">QM481_06450</name>
</gene>
<reference evidence="2 3" key="1">
    <citation type="submission" date="2023-05" db="EMBL/GenBank/DDBJ databases">
        <title>Novel species of genus Flectobacillus isolated from stream in China.</title>
        <authorList>
            <person name="Lu H."/>
        </authorList>
    </citation>
    <scope>NUCLEOTIDE SEQUENCE [LARGE SCALE GENOMIC DNA]</scope>
    <source>
        <strain evidence="2 3">LFS242W</strain>
    </source>
</reference>
<dbReference type="RefSeq" id="WP_283381130.1">
    <property type="nucleotide sequence ID" value="NZ_JASHIE010000004.1"/>
</dbReference>
<keyword evidence="2" id="KW-0378">Hydrolase</keyword>
<dbReference type="InterPro" id="IPR000073">
    <property type="entry name" value="AB_hydrolase_1"/>
</dbReference>
<dbReference type="InterPro" id="IPR029058">
    <property type="entry name" value="AB_hydrolase_fold"/>
</dbReference>
<dbReference type="Pfam" id="PF12697">
    <property type="entry name" value="Abhydrolase_6"/>
    <property type="match status" value="1"/>
</dbReference>
<organism evidence="2 3">
    <name type="scientific">Flectobacillus rivi</name>
    <dbReference type="NCBI Taxonomy" id="2984209"/>
    <lineage>
        <taxon>Bacteria</taxon>
        <taxon>Pseudomonadati</taxon>
        <taxon>Bacteroidota</taxon>
        <taxon>Cytophagia</taxon>
        <taxon>Cytophagales</taxon>
        <taxon>Flectobacillaceae</taxon>
        <taxon>Flectobacillus</taxon>
    </lineage>
</organism>
<feature type="domain" description="AB hydrolase-1" evidence="1">
    <location>
        <begin position="36"/>
        <end position="209"/>
    </location>
</feature>
<protein>
    <submittedName>
        <fullName evidence="2">Alpha/beta hydrolase</fullName>
    </submittedName>
</protein>
<evidence type="ECO:0000259" key="1">
    <source>
        <dbReference type="Pfam" id="PF12697"/>
    </source>
</evidence>
<dbReference type="SUPFAM" id="SSF53474">
    <property type="entry name" value="alpha/beta-Hydrolases"/>
    <property type="match status" value="1"/>
</dbReference>
<accession>A0ABT6YZ59</accession>
<sequence>MKNRKIYLLSGLGVDGRVFDNIDLKEYQPQLVEWIPPRNYEDISDYAQRLSARIEPNSILIGLSFGGMVAIEMAKYIPINKIILISSASYFRQIPWFFRLWDWSKIIKILPKNFILKANPVTFWLFGITRQHEKILLRQILADTDYHFLIWAVRQITQWKNTEVNTEVVHLHGTKDRLLLKPTEISSIDMLKYGIENGGHFMIITHSEEITSIIKKELNR</sequence>
<keyword evidence="3" id="KW-1185">Reference proteome</keyword>
<comment type="caution">
    <text evidence="2">The sequence shown here is derived from an EMBL/GenBank/DDBJ whole genome shotgun (WGS) entry which is preliminary data.</text>
</comment>
<dbReference type="Gene3D" id="3.40.50.1820">
    <property type="entry name" value="alpha/beta hydrolase"/>
    <property type="match status" value="1"/>
</dbReference>
<dbReference type="GO" id="GO:0016787">
    <property type="term" value="F:hydrolase activity"/>
    <property type="evidence" value="ECO:0007669"/>
    <property type="project" value="UniProtKB-KW"/>
</dbReference>